<keyword evidence="6" id="KW-0418">Kinase</keyword>
<feature type="compositionally biased region" description="Polar residues" evidence="11">
    <location>
        <begin position="448"/>
        <end position="460"/>
    </location>
</feature>
<dbReference type="FunFam" id="2.60.40.10:FF:000069">
    <property type="entry name" value="Alpha-protein kinase 3"/>
    <property type="match status" value="1"/>
</dbReference>
<dbReference type="SMART" id="SM00811">
    <property type="entry name" value="Alpha_kinase"/>
    <property type="match status" value="1"/>
</dbReference>
<evidence type="ECO:0000256" key="6">
    <source>
        <dbReference type="ARBA" id="ARBA00022777"/>
    </source>
</evidence>
<feature type="region of interest" description="Disordered" evidence="11">
    <location>
        <begin position="1"/>
        <end position="38"/>
    </location>
</feature>
<dbReference type="Proteomes" id="UP000694395">
    <property type="component" value="Chromosome 1"/>
</dbReference>
<keyword evidence="3" id="KW-0723">Serine/threonine-protein kinase</keyword>
<dbReference type="InterPro" id="IPR007110">
    <property type="entry name" value="Ig-like_dom"/>
</dbReference>
<dbReference type="GO" id="GO:0004674">
    <property type="term" value="F:protein serine/threonine kinase activity"/>
    <property type="evidence" value="ECO:0007669"/>
    <property type="project" value="UniProtKB-KW"/>
</dbReference>
<feature type="region of interest" description="Disordered" evidence="11">
    <location>
        <begin position="288"/>
        <end position="494"/>
    </location>
</feature>
<dbReference type="CDD" id="cd16973">
    <property type="entry name" value="Alpha_kinase_ALPK3"/>
    <property type="match status" value="1"/>
</dbReference>
<feature type="compositionally biased region" description="Polar residues" evidence="11">
    <location>
        <begin position="27"/>
        <end position="38"/>
    </location>
</feature>
<dbReference type="SUPFAM" id="SSF48726">
    <property type="entry name" value="Immunoglobulin"/>
    <property type="match status" value="2"/>
</dbReference>
<dbReference type="SMART" id="SM00409">
    <property type="entry name" value="IG"/>
    <property type="match status" value="2"/>
</dbReference>
<evidence type="ECO:0000256" key="5">
    <source>
        <dbReference type="ARBA" id="ARBA00022737"/>
    </source>
</evidence>
<keyword evidence="7" id="KW-1015">Disulfide bond</keyword>
<name>A0A8C7LPY7_ONCMY</name>
<dbReference type="PANTHER" id="PTHR47091">
    <property type="entry name" value="ALPHA-PROTEIN KINASE 2-RELATED"/>
    <property type="match status" value="1"/>
</dbReference>
<feature type="region of interest" description="Disordered" evidence="11">
    <location>
        <begin position="919"/>
        <end position="997"/>
    </location>
</feature>
<feature type="compositionally biased region" description="Polar residues" evidence="11">
    <location>
        <begin position="333"/>
        <end position="357"/>
    </location>
</feature>
<dbReference type="PROSITE" id="PS50835">
    <property type="entry name" value="IG_LIKE"/>
    <property type="match status" value="2"/>
</dbReference>
<dbReference type="AlphaFoldDB" id="A0A8C7LPY7"/>
<sequence length="997" mass="110438">MTSRRPMTRSYSSNGRSGGSYNEEEPSSSNGRLESSNYLSNVRPENSTLSFSRSTLFGVMAQLTEDTQPVFETTVKSKAVSENCNVKLTCVVTGNPAPELTWYRDDMELDRYCGLPKYKIGCNGKTHTLHIYNCTVDDAAIYQASARNSKGIVSCSGVLEVGTMSEYKIHQRFFAKLKQKAENKKRELEESRKRGKENIQKEPLEQQPLRRSPIPSQRKRRASSVPSSPPDGEEITVSQGAEAVEQLAPAVEEPNGVSAKASELAPAAEDQTQADSVPHMVVSAPHEINIQEFSSGTDQVTRLNDKTEDLHKPGISDSTRNPDPSSGAGPHMSNLTSMDDSGSAPNSNVPPTVSQCLIESEKEKEMHVDDKGIESVYKNHGEKSDVKAENQPCPTLNVKRTPIERLAVKPPTPPRSPSTLRRLMSRTPPAITVDDPANSEKAGLEQSGGDTPTSSLSCESSPKLKRRDSLTLIRSATPEELASGARREAAPYLSPSQARRAAFLQAPAGSQTPPLERRSPLLSRRKATLEVPKVVETNTEEPESPKTEVKPLEKEKLNPFKAPQVIRKIRGEPFPDASGHLKLWCQFFNVLIDSSIKWYRDEEEIVEVKRSGGDESQVALAIVQTSSQDCGVYGCTIKNEFGTDSTDFLLSVDLLSEYFLREDLEVGEEIEMTQMLFTKGLADPGYWGEKFFGRIMTQEAHLGEGCAHKACRVKVIYGLDPVFESGTNCIIKVQNPIAYGTNEDSNLAERNMEITKQECKIQNTVREYCKIFAAEARVIENFGFSLEVSPLYLMYRPANSVPYATVEADLKDIFLKYCMMDAKGRLITRATSEVEMKCCSFQHWIHQWTNGNLLVTGLEGVGPKITKVRIVTKLKGYQSLTEDGSPKVFEQFLTQHQCNYYCGLLSLRTLKPMDTLQQPPKIKVSRSPLLGRKLGSSSPQLNRKLLSSSPQLQRKGLNSPLTTRKPTSSPKVPRKTGETENKSTAKPNADDRLKVVV</sequence>
<protein>
    <recommendedName>
        <fullName evidence="2">non-specific serine/threonine protein kinase</fullName>
        <ecNumber evidence="2">2.7.11.1</ecNumber>
    </recommendedName>
</protein>
<evidence type="ECO:0000256" key="7">
    <source>
        <dbReference type="ARBA" id="ARBA00023157"/>
    </source>
</evidence>
<dbReference type="Gene3D" id="3.20.200.10">
    <property type="entry name" value="MHCK/EF2 kinase"/>
    <property type="match status" value="1"/>
</dbReference>
<proteinExistence type="inferred from homology"/>
<dbReference type="PANTHER" id="PTHR47091:SF1">
    <property type="entry name" value="ALPHA-PROTEIN KINASE 3"/>
    <property type="match status" value="1"/>
</dbReference>
<dbReference type="InterPro" id="IPR013783">
    <property type="entry name" value="Ig-like_fold"/>
</dbReference>
<feature type="compositionally biased region" description="Polar residues" evidence="11">
    <location>
        <begin position="959"/>
        <end position="970"/>
    </location>
</feature>
<evidence type="ECO:0000313" key="14">
    <source>
        <dbReference type="Ensembl" id="ENSOMYP00000000352.2"/>
    </source>
</evidence>
<feature type="domain" description="Ig-like" evidence="12">
    <location>
        <begin position="69"/>
        <end position="165"/>
    </location>
</feature>
<dbReference type="GO" id="GO:0005524">
    <property type="term" value="F:ATP binding"/>
    <property type="evidence" value="ECO:0007669"/>
    <property type="project" value="InterPro"/>
</dbReference>
<evidence type="ECO:0000256" key="2">
    <source>
        <dbReference type="ARBA" id="ARBA00012513"/>
    </source>
</evidence>
<evidence type="ECO:0000256" key="11">
    <source>
        <dbReference type="SAM" id="MobiDB-lite"/>
    </source>
</evidence>
<comment type="similarity">
    <text evidence="1">Belongs to the protein kinase superfamily. Alpha-type protein kinase family. ALPK subfamily.</text>
</comment>
<dbReference type="Gene3D" id="2.60.40.10">
    <property type="entry name" value="Immunoglobulins"/>
    <property type="match status" value="2"/>
</dbReference>
<evidence type="ECO:0000259" key="13">
    <source>
        <dbReference type="PROSITE" id="PS51158"/>
    </source>
</evidence>
<comment type="catalytic activity">
    <reaction evidence="9">
        <text>L-threonyl-[protein] + ATP = O-phospho-L-threonyl-[protein] + ADP + H(+)</text>
        <dbReference type="Rhea" id="RHEA:46608"/>
        <dbReference type="Rhea" id="RHEA-COMP:11060"/>
        <dbReference type="Rhea" id="RHEA-COMP:11605"/>
        <dbReference type="ChEBI" id="CHEBI:15378"/>
        <dbReference type="ChEBI" id="CHEBI:30013"/>
        <dbReference type="ChEBI" id="CHEBI:30616"/>
        <dbReference type="ChEBI" id="CHEBI:61977"/>
        <dbReference type="ChEBI" id="CHEBI:456216"/>
        <dbReference type="EC" id="2.7.11.1"/>
    </reaction>
</comment>
<feature type="compositionally biased region" description="Low complexity" evidence="11">
    <location>
        <begin position="9"/>
        <end position="21"/>
    </location>
</feature>
<evidence type="ECO:0000256" key="10">
    <source>
        <dbReference type="ARBA" id="ARBA00048679"/>
    </source>
</evidence>
<feature type="compositionally biased region" description="Basic and acidic residues" evidence="11">
    <location>
        <begin position="180"/>
        <end position="204"/>
    </location>
</feature>
<dbReference type="SMART" id="SM00408">
    <property type="entry name" value="IGc2"/>
    <property type="match status" value="2"/>
</dbReference>
<evidence type="ECO:0000256" key="3">
    <source>
        <dbReference type="ARBA" id="ARBA00022527"/>
    </source>
</evidence>
<feature type="compositionally biased region" description="Basic and acidic residues" evidence="11">
    <location>
        <begin position="975"/>
        <end position="997"/>
    </location>
</feature>
<evidence type="ECO:0000256" key="4">
    <source>
        <dbReference type="ARBA" id="ARBA00022679"/>
    </source>
</evidence>
<dbReference type="InterPro" id="IPR003598">
    <property type="entry name" value="Ig_sub2"/>
</dbReference>
<keyword evidence="15" id="KW-1185">Reference proteome</keyword>
<evidence type="ECO:0000259" key="12">
    <source>
        <dbReference type="PROSITE" id="PS50835"/>
    </source>
</evidence>
<dbReference type="Pfam" id="PF07679">
    <property type="entry name" value="I-set"/>
    <property type="match status" value="2"/>
</dbReference>
<dbReference type="GO" id="GO:0005634">
    <property type="term" value="C:nucleus"/>
    <property type="evidence" value="ECO:0007669"/>
    <property type="project" value="TreeGrafter"/>
</dbReference>
<dbReference type="PROSITE" id="PS51158">
    <property type="entry name" value="ALPHA_KINASE"/>
    <property type="match status" value="1"/>
</dbReference>
<dbReference type="GeneTree" id="ENSGT00940000158534"/>
<evidence type="ECO:0000256" key="9">
    <source>
        <dbReference type="ARBA" id="ARBA00047899"/>
    </source>
</evidence>
<feature type="compositionally biased region" description="Basic and acidic residues" evidence="11">
    <location>
        <begin position="359"/>
        <end position="388"/>
    </location>
</feature>
<keyword evidence="4" id="KW-0808">Transferase</keyword>
<accession>A0A8C7LPY7</accession>
<dbReference type="GO" id="GO:0055013">
    <property type="term" value="P:cardiac muscle cell development"/>
    <property type="evidence" value="ECO:0007669"/>
    <property type="project" value="TreeGrafter"/>
</dbReference>
<reference evidence="14" key="2">
    <citation type="submission" date="2025-08" db="UniProtKB">
        <authorList>
            <consortium name="Ensembl"/>
        </authorList>
    </citation>
    <scope>IDENTIFICATION</scope>
</reference>
<reference evidence="14" key="3">
    <citation type="submission" date="2025-09" db="UniProtKB">
        <authorList>
            <consortium name="Ensembl"/>
        </authorList>
    </citation>
    <scope>IDENTIFICATION</scope>
</reference>
<dbReference type="InterPro" id="IPR003599">
    <property type="entry name" value="Ig_sub"/>
</dbReference>
<comment type="catalytic activity">
    <reaction evidence="10">
        <text>L-seryl-[protein] + ATP = O-phospho-L-seryl-[protein] + ADP + H(+)</text>
        <dbReference type="Rhea" id="RHEA:17989"/>
        <dbReference type="Rhea" id="RHEA-COMP:9863"/>
        <dbReference type="Rhea" id="RHEA-COMP:11604"/>
        <dbReference type="ChEBI" id="CHEBI:15378"/>
        <dbReference type="ChEBI" id="CHEBI:29999"/>
        <dbReference type="ChEBI" id="CHEBI:30616"/>
        <dbReference type="ChEBI" id="CHEBI:83421"/>
        <dbReference type="ChEBI" id="CHEBI:456216"/>
        <dbReference type="EC" id="2.7.11.1"/>
    </reaction>
</comment>
<keyword evidence="8" id="KW-0393">Immunoglobulin domain</keyword>
<organism evidence="14 15">
    <name type="scientific">Oncorhynchus mykiss</name>
    <name type="common">Rainbow trout</name>
    <name type="synonym">Salmo gairdneri</name>
    <dbReference type="NCBI Taxonomy" id="8022"/>
    <lineage>
        <taxon>Eukaryota</taxon>
        <taxon>Metazoa</taxon>
        <taxon>Chordata</taxon>
        <taxon>Craniata</taxon>
        <taxon>Vertebrata</taxon>
        <taxon>Euteleostomi</taxon>
        <taxon>Actinopterygii</taxon>
        <taxon>Neopterygii</taxon>
        <taxon>Teleostei</taxon>
        <taxon>Protacanthopterygii</taxon>
        <taxon>Salmoniformes</taxon>
        <taxon>Salmonidae</taxon>
        <taxon>Salmoninae</taxon>
        <taxon>Oncorhynchus</taxon>
    </lineage>
</organism>
<feature type="compositionally biased region" description="Polar residues" evidence="11">
    <location>
        <begin position="291"/>
        <end position="302"/>
    </location>
</feature>
<dbReference type="SUPFAM" id="SSF56112">
    <property type="entry name" value="Protein kinase-like (PK-like)"/>
    <property type="match status" value="1"/>
</dbReference>
<feature type="compositionally biased region" description="Basic and acidic residues" evidence="11">
    <location>
        <begin position="303"/>
        <end position="314"/>
    </location>
</feature>
<evidence type="ECO:0000256" key="8">
    <source>
        <dbReference type="ARBA" id="ARBA00023319"/>
    </source>
</evidence>
<evidence type="ECO:0000256" key="1">
    <source>
        <dbReference type="ARBA" id="ARBA00008651"/>
    </source>
</evidence>
<feature type="region of interest" description="Disordered" evidence="11">
    <location>
        <begin position="250"/>
        <end position="274"/>
    </location>
</feature>
<reference evidence="14" key="1">
    <citation type="submission" date="2020-07" db="EMBL/GenBank/DDBJ databases">
        <title>A long reads based de novo assembly of the rainbow trout Arlee double haploid line genome.</title>
        <authorList>
            <person name="Gao G."/>
            <person name="Palti Y."/>
        </authorList>
    </citation>
    <scope>NUCLEOTIDE SEQUENCE [LARGE SCALE GENOMIC DNA]</scope>
</reference>
<dbReference type="EC" id="2.7.11.1" evidence="2"/>
<dbReference type="InterPro" id="IPR004166">
    <property type="entry name" value="a-kinase_dom"/>
</dbReference>
<feature type="region of interest" description="Disordered" evidence="11">
    <location>
        <begin position="180"/>
        <end position="237"/>
    </location>
</feature>
<dbReference type="Pfam" id="PF02816">
    <property type="entry name" value="Alpha_kinase"/>
    <property type="match status" value="1"/>
</dbReference>
<feature type="domain" description="Ig-like" evidence="12">
    <location>
        <begin position="563"/>
        <end position="651"/>
    </location>
</feature>
<dbReference type="InterPro" id="IPR036179">
    <property type="entry name" value="Ig-like_dom_sf"/>
</dbReference>
<dbReference type="InterPro" id="IPR011009">
    <property type="entry name" value="Kinase-like_dom_sf"/>
</dbReference>
<keyword evidence="5" id="KW-0677">Repeat</keyword>
<dbReference type="Ensembl" id="ENSOMYT00000000440.2">
    <property type="protein sequence ID" value="ENSOMYP00000000352.2"/>
    <property type="gene ID" value="ENSOMYG00000000274.2"/>
</dbReference>
<feature type="compositionally biased region" description="Low complexity" evidence="11">
    <location>
        <begin position="417"/>
        <end position="427"/>
    </location>
</feature>
<evidence type="ECO:0000313" key="15">
    <source>
        <dbReference type="Proteomes" id="UP000694395"/>
    </source>
</evidence>
<feature type="domain" description="Alpha-type protein kinase" evidence="13">
    <location>
        <begin position="679"/>
        <end position="910"/>
    </location>
</feature>
<feature type="compositionally biased region" description="Polar residues" evidence="11">
    <location>
        <begin position="935"/>
        <end position="952"/>
    </location>
</feature>
<dbReference type="InterPro" id="IPR013098">
    <property type="entry name" value="Ig_I-set"/>
</dbReference>